<evidence type="ECO:0000313" key="3">
    <source>
        <dbReference type="Proteomes" id="UP001157167"/>
    </source>
</evidence>
<feature type="transmembrane region" description="Helical" evidence="1">
    <location>
        <begin position="108"/>
        <end position="126"/>
    </location>
</feature>
<feature type="transmembrane region" description="Helical" evidence="1">
    <location>
        <begin position="46"/>
        <end position="66"/>
    </location>
</feature>
<keyword evidence="1" id="KW-1133">Transmembrane helix</keyword>
<sequence length="252" mass="27192">MIASPMTPAMPRDVANACKLLIALILLHATYGLVQRLVDSPPEERGINLLIGGIVFALLALPLLFLQIKISQRRNWARWMLFAVTLVETLSTFATLRESWNESAGDTVVSVISAMILIAVIGLLFARVSNDWFANQATPPDTPLEPDPPDADPRYVTSLGYPCPCCGWKIAFLSRAGSGLGRLPKCPSCNHPLKPALSLSRMIVASLLIVLPLRMAGTVVPALAFLNGSLSKMSIFALAVALALHFKPAPQE</sequence>
<evidence type="ECO:0000256" key="1">
    <source>
        <dbReference type="SAM" id="Phobius"/>
    </source>
</evidence>
<comment type="caution">
    <text evidence="2">The sequence shown here is derived from an EMBL/GenBank/DDBJ whole genome shotgun (WGS) entry which is preliminary data.</text>
</comment>
<accession>A0ABQ6FHJ1</accession>
<proteinExistence type="predicted"/>
<organism evidence="2 3">
    <name type="scientific">Zoogloea oryzae</name>
    <dbReference type="NCBI Taxonomy" id="310767"/>
    <lineage>
        <taxon>Bacteria</taxon>
        <taxon>Pseudomonadati</taxon>
        <taxon>Pseudomonadota</taxon>
        <taxon>Betaproteobacteria</taxon>
        <taxon>Rhodocyclales</taxon>
        <taxon>Zoogloeaceae</taxon>
        <taxon>Zoogloea</taxon>
    </lineage>
</organism>
<protein>
    <submittedName>
        <fullName evidence="2">Uncharacterized protein</fullName>
    </submittedName>
</protein>
<dbReference type="Proteomes" id="UP001157167">
    <property type="component" value="Unassembled WGS sequence"/>
</dbReference>
<dbReference type="EMBL" id="BSPX01000082">
    <property type="protein sequence ID" value="GLT24281.1"/>
    <property type="molecule type" value="Genomic_DNA"/>
</dbReference>
<keyword evidence="1" id="KW-0812">Transmembrane</keyword>
<keyword evidence="1" id="KW-0472">Membrane</keyword>
<feature type="transmembrane region" description="Helical" evidence="1">
    <location>
        <begin position="203"/>
        <end position="224"/>
    </location>
</feature>
<name>A0ABQ6FHJ1_9RHOO</name>
<reference evidence="3" key="1">
    <citation type="journal article" date="2019" name="Int. J. Syst. Evol. Microbiol.">
        <title>The Global Catalogue of Microorganisms (GCM) 10K type strain sequencing project: providing services to taxonomists for standard genome sequencing and annotation.</title>
        <authorList>
            <consortium name="The Broad Institute Genomics Platform"/>
            <consortium name="The Broad Institute Genome Sequencing Center for Infectious Disease"/>
            <person name="Wu L."/>
            <person name="Ma J."/>
        </authorList>
    </citation>
    <scope>NUCLEOTIDE SEQUENCE [LARGE SCALE GENOMIC DNA]</scope>
    <source>
        <strain evidence="3">NBRC 102407</strain>
    </source>
</reference>
<evidence type="ECO:0000313" key="2">
    <source>
        <dbReference type="EMBL" id="GLT24281.1"/>
    </source>
</evidence>
<feature type="transmembrane region" description="Helical" evidence="1">
    <location>
        <begin position="78"/>
        <end position="96"/>
    </location>
</feature>
<gene>
    <name evidence="2" type="ORF">GCM10007933_37570</name>
</gene>
<keyword evidence="3" id="KW-1185">Reference proteome</keyword>